<reference evidence="6 7" key="1">
    <citation type="journal article" date="2023" name="Arcadia Sci">
        <title>De novo assembly of a long-read Amblyomma americanum tick genome.</title>
        <authorList>
            <person name="Chou S."/>
            <person name="Poskanzer K.E."/>
            <person name="Rollins M."/>
            <person name="Thuy-Boun P.S."/>
        </authorList>
    </citation>
    <scope>NUCLEOTIDE SEQUENCE [LARGE SCALE GENOMIC DNA]</scope>
    <source>
        <strain evidence="6">F_SG_1</strain>
        <tissue evidence="6">Salivary glands</tissue>
    </source>
</reference>
<feature type="transmembrane region" description="Helical" evidence="5">
    <location>
        <begin position="260"/>
        <end position="286"/>
    </location>
</feature>
<feature type="transmembrane region" description="Helical" evidence="5">
    <location>
        <begin position="292"/>
        <end position="312"/>
    </location>
</feature>
<evidence type="ECO:0000313" key="7">
    <source>
        <dbReference type="Proteomes" id="UP001321473"/>
    </source>
</evidence>
<keyword evidence="3 5" id="KW-1133">Transmembrane helix</keyword>
<keyword evidence="7" id="KW-1185">Reference proteome</keyword>
<evidence type="ECO:0000256" key="4">
    <source>
        <dbReference type="ARBA" id="ARBA00023136"/>
    </source>
</evidence>
<feature type="transmembrane region" description="Helical" evidence="5">
    <location>
        <begin position="41"/>
        <end position="60"/>
    </location>
</feature>
<dbReference type="EMBL" id="JARKHS020002009">
    <property type="protein sequence ID" value="KAK8787204.1"/>
    <property type="molecule type" value="Genomic_DNA"/>
</dbReference>
<feature type="transmembrane region" description="Helical" evidence="5">
    <location>
        <begin position="195"/>
        <end position="221"/>
    </location>
</feature>
<dbReference type="AlphaFoldDB" id="A0AAQ4FIR2"/>
<feature type="transmembrane region" description="Helical" evidence="5">
    <location>
        <begin position="157"/>
        <end position="183"/>
    </location>
</feature>
<gene>
    <name evidence="6" type="ORF">V5799_023018</name>
</gene>
<dbReference type="PANTHER" id="PTHR11785">
    <property type="entry name" value="AMINO ACID TRANSPORTER"/>
    <property type="match status" value="1"/>
</dbReference>
<evidence type="ECO:0000313" key="6">
    <source>
        <dbReference type="EMBL" id="KAK8787204.1"/>
    </source>
</evidence>
<accession>A0AAQ4FIR2</accession>
<organism evidence="6 7">
    <name type="scientific">Amblyomma americanum</name>
    <name type="common">Lone star tick</name>
    <dbReference type="NCBI Taxonomy" id="6943"/>
    <lineage>
        <taxon>Eukaryota</taxon>
        <taxon>Metazoa</taxon>
        <taxon>Ecdysozoa</taxon>
        <taxon>Arthropoda</taxon>
        <taxon>Chelicerata</taxon>
        <taxon>Arachnida</taxon>
        <taxon>Acari</taxon>
        <taxon>Parasitiformes</taxon>
        <taxon>Ixodida</taxon>
        <taxon>Ixodoidea</taxon>
        <taxon>Ixodidae</taxon>
        <taxon>Amblyomminae</taxon>
        <taxon>Amblyomma</taxon>
    </lineage>
</organism>
<evidence type="ECO:0000256" key="1">
    <source>
        <dbReference type="ARBA" id="ARBA00004141"/>
    </source>
</evidence>
<dbReference type="Gene3D" id="1.20.1740.10">
    <property type="entry name" value="Amino acid/polyamine transporter I"/>
    <property type="match status" value="1"/>
</dbReference>
<sequence length="345" mass="37405">MGDMICSLYAWCFLLAEPMGTTLHALTFTSYCLSVVYGSFTPPYVVTILVTVAVIAPFPFDRFSFKSDTTPGRALQALSVAMFTGAGSTPICCMAEEMSNPGRIIPRSLLGGLFLVISLHVLTNMAYFIVLDPQRLTSSEATAFTFARPTWGVAGEVLVPVIVCICTFGTMSAACLTGSRLLLATARNKHLPEMLSLITTSSSLPVVAIICRTCLAILFTLTGSVEFLAKGFVGVISFMNVLTMFAMLKWRGHVQDTSRTFRVPTVLIFINIGILSLLTVIPLLGGREVTEYLVTLCFCLLGMPAFGVFRALGRTNAAVFAFTCLQKLFLSVPCTPFNKIERGRS</sequence>
<feature type="transmembrane region" description="Helical" evidence="5">
    <location>
        <begin position="227"/>
        <end position="248"/>
    </location>
</feature>
<feature type="transmembrane region" description="Helical" evidence="5">
    <location>
        <begin position="108"/>
        <end position="130"/>
    </location>
</feature>
<keyword evidence="4 5" id="KW-0472">Membrane</keyword>
<keyword evidence="2 5" id="KW-0812">Transmembrane</keyword>
<dbReference type="GO" id="GO:0016020">
    <property type="term" value="C:membrane"/>
    <property type="evidence" value="ECO:0007669"/>
    <property type="project" value="UniProtKB-SubCell"/>
</dbReference>
<dbReference type="Proteomes" id="UP001321473">
    <property type="component" value="Unassembled WGS sequence"/>
</dbReference>
<dbReference type="InterPro" id="IPR002293">
    <property type="entry name" value="AA/rel_permease1"/>
</dbReference>
<evidence type="ECO:0000256" key="5">
    <source>
        <dbReference type="SAM" id="Phobius"/>
    </source>
</evidence>
<dbReference type="Pfam" id="PF13520">
    <property type="entry name" value="AA_permease_2"/>
    <property type="match status" value="1"/>
</dbReference>
<dbReference type="GO" id="GO:0015179">
    <property type="term" value="F:L-amino acid transmembrane transporter activity"/>
    <property type="evidence" value="ECO:0007669"/>
    <property type="project" value="TreeGrafter"/>
</dbReference>
<comment type="subcellular location">
    <subcellularLocation>
        <location evidence="1">Membrane</location>
        <topology evidence="1">Multi-pass membrane protein</topology>
    </subcellularLocation>
</comment>
<dbReference type="PANTHER" id="PTHR11785:SF516">
    <property type="entry name" value="AMINO ACID PERMEASE_ SLC12A DOMAIN-CONTAINING PROTEIN"/>
    <property type="match status" value="1"/>
</dbReference>
<evidence type="ECO:0000256" key="3">
    <source>
        <dbReference type="ARBA" id="ARBA00022989"/>
    </source>
</evidence>
<evidence type="ECO:0000256" key="2">
    <source>
        <dbReference type="ARBA" id="ARBA00022692"/>
    </source>
</evidence>
<proteinExistence type="predicted"/>
<protein>
    <recommendedName>
        <fullName evidence="8">Amino acid transporter</fullName>
    </recommendedName>
</protein>
<dbReference type="InterPro" id="IPR050598">
    <property type="entry name" value="AminoAcid_Transporter"/>
</dbReference>
<name>A0AAQ4FIR2_AMBAM</name>
<comment type="caution">
    <text evidence="6">The sequence shown here is derived from an EMBL/GenBank/DDBJ whole genome shotgun (WGS) entry which is preliminary data.</text>
</comment>
<evidence type="ECO:0008006" key="8">
    <source>
        <dbReference type="Google" id="ProtNLM"/>
    </source>
</evidence>